<dbReference type="GO" id="GO:0000049">
    <property type="term" value="F:tRNA binding"/>
    <property type="evidence" value="ECO:0007669"/>
    <property type="project" value="UniProtKB-UniRule"/>
</dbReference>
<dbReference type="Proteomes" id="UP000049979">
    <property type="component" value="Unassembled WGS sequence"/>
</dbReference>
<dbReference type="Gene3D" id="1.10.8.50">
    <property type="match status" value="1"/>
</dbReference>
<dbReference type="HAMAP" id="MF_00844_B">
    <property type="entry name" value="RqcH_B"/>
    <property type="match status" value="1"/>
</dbReference>
<gene>
    <name evidence="5" type="primary">rqcH</name>
    <name evidence="7" type="ORF">M72_06291</name>
</gene>
<keyword evidence="4 5" id="KW-0648">Protein biosynthesis</keyword>
<keyword evidence="3 5" id="KW-0694">RNA-binding</keyword>
<protein>
    <recommendedName>
        <fullName evidence="5">Rqc2 homolog RqcH</fullName>
        <shortName evidence="5">RqcH</shortName>
    </recommendedName>
</protein>
<dbReference type="InterPro" id="IPR051608">
    <property type="entry name" value="RQC_Subunit_NEMF"/>
</dbReference>
<dbReference type="Pfam" id="PF05670">
    <property type="entry name" value="NFACT-R_1"/>
    <property type="match status" value="1"/>
</dbReference>
<keyword evidence="2 5" id="KW-0699">rRNA-binding</keyword>
<keyword evidence="5" id="KW-0175">Coiled coil</keyword>
<reference evidence="8" key="1">
    <citation type="submission" date="2015-05" db="EMBL/GenBank/DDBJ databases">
        <authorList>
            <consortium name="Pathogen Informatics"/>
        </authorList>
    </citation>
    <scope>NUCLEOTIDE SEQUENCE [LARGE SCALE GENOMIC DNA]</scope>
    <source>
        <strain evidence="8">M72</strain>
    </source>
</reference>
<comment type="subunit">
    <text evidence="5">Associates with stalled 50S ribosomal subunits. Binds to RqcP.</text>
</comment>
<dbReference type="GO" id="GO:0043023">
    <property type="term" value="F:ribosomal large subunit binding"/>
    <property type="evidence" value="ECO:0007669"/>
    <property type="project" value="UniProtKB-UniRule"/>
</dbReference>
<dbReference type="PANTHER" id="PTHR15239">
    <property type="entry name" value="NUCLEAR EXPORT MEDIATOR FACTOR NEMF"/>
    <property type="match status" value="1"/>
</dbReference>
<proteinExistence type="inferred from homology"/>
<evidence type="ECO:0000256" key="2">
    <source>
        <dbReference type="ARBA" id="ARBA00022730"/>
    </source>
</evidence>
<dbReference type="AlphaFoldDB" id="A0A0M6WM70"/>
<dbReference type="InterPro" id="IPR043682">
    <property type="entry name" value="RqcH_bacterial"/>
</dbReference>
<dbReference type="STRING" id="301302.ERS852420_00551"/>
<dbReference type="Gene3D" id="2.30.310.10">
    <property type="entry name" value="ibrinogen binding protein from staphylococcus aureus domain"/>
    <property type="match status" value="1"/>
</dbReference>
<dbReference type="GO" id="GO:1990112">
    <property type="term" value="C:RQC complex"/>
    <property type="evidence" value="ECO:0007669"/>
    <property type="project" value="TreeGrafter"/>
</dbReference>
<evidence type="ECO:0000256" key="4">
    <source>
        <dbReference type="ARBA" id="ARBA00022917"/>
    </source>
</evidence>
<dbReference type="OrthoDB" id="9766163at2"/>
<name>A0A0M6WM70_9FIRM</name>
<comment type="similarity">
    <text evidence="5">Belongs to the NEMF family.</text>
</comment>
<dbReference type="FunFam" id="2.30.310.10:FF:000004">
    <property type="entry name" value="Fibronectin-binding protein A"/>
    <property type="match status" value="1"/>
</dbReference>
<evidence type="ECO:0000256" key="1">
    <source>
        <dbReference type="ARBA" id="ARBA00022555"/>
    </source>
</evidence>
<keyword evidence="1 5" id="KW-0820">tRNA-binding</keyword>
<organism evidence="7 8">
    <name type="scientific">Roseburia faecis</name>
    <dbReference type="NCBI Taxonomy" id="301302"/>
    <lineage>
        <taxon>Bacteria</taxon>
        <taxon>Bacillati</taxon>
        <taxon>Bacillota</taxon>
        <taxon>Clostridia</taxon>
        <taxon>Lachnospirales</taxon>
        <taxon>Lachnospiraceae</taxon>
        <taxon>Roseburia</taxon>
    </lineage>
</organism>
<feature type="coiled-coil region" evidence="5">
    <location>
        <begin position="392"/>
        <end position="419"/>
    </location>
</feature>
<dbReference type="GO" id="GO:0019843">
    <property type="term" value="F:rRNA binding"/>
    <property type="evidence" value="ECO:0007669"/>
    <property type="project" value="UniProtKB-UniRule"/>
</dbReference>
<evidence type="ECO:0000313" key="7">
    <source>
        <dbReference type="EMBL" id="CRL38280.1"/>
    </source>
</evidence>
<dbReference type="PANTHER" id="PTHR15239:SF6">
    <property type="entry name" value="RIBOSOME QUALITY CONTROL COMPLEX SUBUNIT NEMF"/>
    <property type="match status" value="1"/>
</dbReference>
<dbReference type="EMBL" id="CVRR01000019">
    <property type="protein sequence ID" value="CRL38280.1"/>
    <property type="molecule type" value="Genomic_DNA"/>
</dbReference>
<keyword evidence="8" id="KW-1185">Reference proteome</keyword>
<evidence type="ECO:0000256" key="3">
    <source>
        <dbReference type="ARBA" id="ARBA00022884"/>
    </source>
</evidence>
<dbReference type="GO" id="GO:0072344">
    <property type="term" value="P:rescue of stalled ribosome"/>
    <property type="evidence" value="ECO:0007669"/>
    <property type="project" value="UniProtKB-UniRule"/>
</dbReference>
<evidence type="ECO:0000313" key="8">
    <source>
        <dbReference type="Proteomes" id="UP000049979"/>
    </source>
</evidence>
<sequence length="584" mass="66770">MAFDGIVIAGLVHELNQTILNTKISKIAQPENDELLLTCKGSSGQFRVSISANASLPFLYLTDTNKTSPLQAPTFCMVLRKHIANGRIISITQPHMERIIHLKIEHLNEMGDICHKTLVIELMGKHSNIIFCDEDGTMIDSIKHVSSAVSSLREVLPGRPYFIPATQEDKFNAMTMDATQICDAIKAKPMSICKAIYTTFTGVSPLVASELAYRAGMDADQSLLACTDDEIHHLANHIAWFFDEIRHNEFHPVIVRKDKRPIEFSAIELTMYQDYEMEHMESISQMLEVFYAERNIYNRIHQKSADLRKIVTTALERNQKKYQLQQKQQKDAEKREKYKLYGELINVYGYNLQDQAKELVCENFYDNNKEIRIPLDPQKTARENSQKYFDKYGKLKRTSEALEVQLAETKAQIDHLESIQNSLNIALSADDLVQIKEELMEYGFIKKHKHGKKQKIKSKPFHYISSDGYDMYVGKNNYQNDELTFKFATGNDWWFHAKKMPGSHVIVKNKGGEMPDRVFEEAGKLAGYYSSGRDSDKLEIDYLQKKNVKKPAGSAPGFVVYYTNYSLTIHPDISGLTLVESSNT</sequence>
<dbReference type="InterPro" id="IPR008532">
    <property type="entry name" value="NFACT_RNA-bd"/>
</dbReference>
<evidence type="ECO:0000259" key="6">
    <source>
        <dbReference type="Pfam" id="PF05670"/>
    </source>
</evidence>
<dbReference type="Pfam" id="PF05833">
    <property type="entry name" value="NFACT_N"/>
    <property type="match status" value="1"/>
</dbReference>
<evidence type="ECO:0000256" key="5">
    <source>
        <dbReference type="HAMAP-Rule" id="MF_00844"/>
    </source>
</evidence>
<accession>A0A0M6WM70</accession>
<feature type="domain" description="NFACT RNA-binding" evidence="6">
    <location>
        <begin position="459"/>
        <end position="553"/>
    </location>
</feature>
<dbReference type="RefSeq" id="WP_055067858.1">
    <property type="nucleotide sequence ID" value="NZ_CP173697.1"/>
</dbReference>
<comment type="function">
    <text evidence="5">Key component of the ribosome quality control system (RQC), a ribosome-associated complex that mediates the extraction of incompletely synthesized nascent chains from stalled ribosomes and their subsequent degradation. RqcH recruits Ala-charged tRNA, and with RqcP directs the elongation of stalled nascent chains on 50S ribosomal subunits, leading to non-templated C-terminal alanine extensions (Ala tail). The Ala tail promotes nascent chain degradation. May add between 1 and at least 8 Ala residues. Binds to stalled 50S ribosomal subunits.</text>
</comment>